<comment type="similarity">
    <text evidence="1">Belongs to the UPF0098 family.</text>
</comment>
<dbReference type="SUPFAM" id="SSF49777">
    <property type="entry name" value="PEBP-like"/>
    <property type="match status" value="1"/>
</dbReference>
<comment type="caution">
    <text evidence="2">The sequence shown here is derived from an EMBL/GenBank/DDBJ whole genome shotgun (WGS) entry which is preliminary data.</text>
</comment>
<reference evidence="3" key="1">
    <citation type="journal article" date="2019" name="Int. J. Syst. Evol. Microbiol.">
        <title>The Global Catalogue of Microorganisms (GCM) 10K type strain sequencing project: providing services to taxonomists for standard genome sequencing and annotation.</title>
        <authorList>
            <consortium name="The Broad Institute Genomics Platform"/>
            <consortium name="The Broad Institute Genome Sequencing Center for Infectious Disease"/>
            <person name="Wu L."/>
            <person name="Ma J."/>
        </authorList>
    </citation>
    <scope>NUCLEOTIDE SEQUENCE [LARGE SCALE GENOMIC DNA]</scope>
    <source>
        <strain evidence="3">CGMCC 4.7304</strain>
    </source>
</reference>
<dbReference type="Pfam" id="PF01161">
    <property type="entry name" value="PBP"/>
    <property type="match status" value="1"/>
</dbReference>
<sequence>MAVSIRDLAITADEFGADERIPHDHAATGGNTAPTLRISGVPDSAAELAVVCHDPDAPLPRGFTHWTVYGIGPSTARLDSPGAGGPDLREGPNSAGGHSYYGPNPPAGHGTHHYYFWVYALGTRVSGAPSREEFLADYAGSIIEQNRVVGTYSA</sequence>
<dbReference type="CDD" id="cd00865">
    <property type="entry name" value="PEBP_bact_arch"/>
    <property type="match status" value="1"/>
</dbReference>
<name>A0ABV9SIG1_9ACTN</name>
<keyword evidence="2" id="KW-0649">Protein kinase inhibitor</keyword>
<dbReference type="RefSeq" id="WP_344145655.1">
    <property type="nucleotide sequence ID" value="NZ_BAAAQI010000015.1"/>
</dbReference>
<dbReference type="InterPro" id="IPR008914">
    <property type="entry name" value="PEBP"/>
</dbReference>
<dbReference type="NCBIfam" id="TIGR00481">
    <property type="entry name" value="YbhB/YbcL family Raf kinase inhibitor-like protein"/>
    <property type="match status" value="1"/>
</dbReference>
<keyword evidence="3" id="KW-1185">Reference proteome</keyword>
<evidence type="ECO:0000256" key="1">
    <source>
        <dbReference type="ARBA" id="ARBA00007120"/>
    </source>
</evidence>
<gene>
    <name evidence="2" type="ORF">ACFPCZ_04895</name>
</gene>
<dbReference type="GO" id="GO:0004860">
    <property type="term" value="F:protein kinase inhibitor activity"/>
    <property type="evidence" value="ECO:0007669"/>
    <property type="project" value="UniProtKB-KW"/>
</dbReference>
<dbReference type="Proteomes" id="UP001595858">
    <property type="component" value="Unassembled WGS sequence"/>
</dbReference>
<evidence type="ECO:0000313" key="3">
    <source>
        <dbReference type="Proteomes" id="UP001595858"/>
    </source>
</evidence>
<proteinExistence type="inferred from homology"/>
<dbReference type="Gene3D" id="3.90.280.10">
    <property type="entry name" value="PEBP-like"/>
    <property type="match status" value="1"/>
</dbReference>
<dbReference type="InterPro" id="IPR005247">
    <property type="entry name" value="YbhB_YbcL/LppC-like"/>
</dbReference>
<accession>A0ABV9SIG1</accession>
<organism evidence="2 3">
    <name type="scientific">Streptomonospora arabica</name>
    <dbReference type="NCBI Taxonomy" id="412417"/>
    <lineage>
        <taxon>Bacteria</taxon>
        <taxon>Bacillati</taxon>
        <taxon>Actinomycetota</taxon>
        <taxon>Actinomycetes</taxon>
        <taxon>Streptosporangiales</taxon>
        <taxon>Nocardiopsidaceae</taxon>
        <taxon>Streptomonospora</taxon>
    </lineage>
</organism>
<dbReference type="PANTHER" id="PTHR30289:SF1">
    <property type="entry name" value="PEBP (PHOSPHATIDYLETHANOLAMINE-BINDING PROTEIN) FAMILY PROTEIN"/>
    <property type="match status" value="1"/>
</dbReference>
<dbReference type="InterPro" id="IPR036610">
    <property type="entry name" value="PEBP-like_sf"/>
</dbReference>
<evidence type="ECO:0000313" key="2">
    <source>
        <dbReference type="EMBL" id="MFC4865960.1"/>
    </source>
</evidence>
<protein>
    <submittedName>
        <fullName evidence="2">YbhB/YbcL family Raf kinase inhibitor-like protein</fullName>
    </submittedName>
</protein>
<dbReference type="PANTHER" id="PTHR30289">
    <property type="entry name" value="UNCHARACTERIZED PROTEIN YBCL-RELATED"/>
    <property type="match status" value="1"/>
</dbReference>
<dbReference type="EMBL" id="JBHSIY010000006">
    <property type="protein sequence ID" value="MFC4865960.1"/>
    <property type="molecule type" value="Genomic_DNA"/>
</dbReference>